<dbReference type="GO" id="GO:0003774">
    <property type="term" value="F:cytoskeletal motor activity"/>
    <property type="evidence" value="ECO:0007669"/>
    <property type="project" value="InterPro"/>
</dbReference>
<gene>
    <name evidence="4" type="ORF">LCGC14_0022030</name>
</gene>
<comment type="caution">
    <text evidence="4">The sequence shown here is derived from an EMBL/GenBank/DDBJ whole genome shotgun (WGS) entry which is preliminary data.</text>
</comment>
<accession>A0A0F9W2Z1</accession>
<dbReference type="GO" id="GO:0071973">
    <property type="term" value="P:bacterial-type flagellum-dependent cell motility"/>
    <property type="evidence" value="ECO:0007669"/>
    <property type="project" value="InterPro"/>
</dbReference>
<evidence type="ECO:0008006" key="5">
    <source>
        <dbReference type="Google" id="ProtNLM"/>
    </source>
</evidence>
<evidence type="ECO:0000256" key="1">
    <source>
        <dbReference type="ARBA" id="ARBA00004117"/>
    </source>
</evidence>
<organism evidence="4">
    <name type="scientific">marine sediment metagenome</name>
    <dbReference type="NCBI Taxonomy" id="412755"/>
    <lineage>
        <taxon>unclassified sequences</taxon>
        <taxon>metagenomes</taxon>
        <taxon>ecological metagenomes</taxon>
    </lineage>
</organism>
<evidence type="ECO:0000256" key="3">
    <source>
        <dbReference type="SAM" id="MobiDB-lite"/>
    </source>
</evidence>
<dbReference type="PANTHER" id="PTHR34653">
    <property type="match status" value="1"/>
</dbReference>
<reference evidence="4" key="1">
    <citation type="journal article" date="2015" name="Nature">
        <title>Complex archaea that bridge the gap between prokaryotes and eukaryotes.</title>
        <authorList>
            <person name="Spang A."/>
            <person name="Saw J.H."/>
            <person name="Jorgensen S.L."/>
            <person name="Zaremba-Niedzwiedzka K."/>
            <person name="Martijn J."/>
            <person name="Lind A.E."/>
            <person name="van Eijk R."/>
            <person name="Schleper C."/>
            <person name="Guy L."/>
            <person name="Ettema T.J."/>
        </authorList>
    </citation>
    <scope>NUCLEOTIDE SEQUENCE</scope>
</reference>
<dbReference type="HAMAP" id="MF_00724">
    <property type="entry name" value="FliE"/>
    <property type="match status" value="1"/>
</dbReference>
<dbReference type="PRINTS" id="PR01006">
    <property type="entry name" value="FLGHOOKFLIE"/>
</dbReference>
<protein>
    <recommendedName>
        <fullName evidence="5">Flagellar hook-basal body complex protein FliE</fullName>
    </recommendedName>
</protein>
<keyword evidence="2" id="KW-0975">Bacterial flagellum</keyword>
<dbReference type="EMBL" id="LAZR01000004">
    <property type="protein sequence ID" value="KKO10720.1"/>
    <property type="molecule type" value="Genomic_DNA"/>
</dbReference>
<dbReference type="PANTHER" id="PTHR34653:SF1">
    <property type="entry name" value="FLAGELLAR HOOK-BASAL BODY COMPLEX PROTEIN FLIE"/>
    <property type="match status" value="1"/>
</dbReference>
<dbReference type="NCBIfam" id="TIGR00205">
    <property type="entry name" value="fliE"/>
    <property type="match status" value="1"/>
</dbReference>
<comment type="subcellular location">
    <subcellularLocation>
        <location evidence="1">Bacterial flagellum basal body</location>
    </subcellularLocation>
</comment>
<evidence type="ECO:0000256" key="2">
    <source>
        <dbReference type="ARBA" id="ARBA00023143"/>
    </source>
</evidence>
<dbReference type="Pfam" id="PF02049">
    <property type="entry name" value="FliE"/>
    <property type="match status" value="1"/>
</dbReference>
<dbReference type="AlphaFoldDB" id="A0A0F9W2Z1"/>
<evidence type="ECO:0000313" key="4">
    <source>
        <dbReference type="EMBL" id="KKO10720.1"/>
    </source>
</evidence>
<dbReference type="GO" id="GO:0005198">
    <property type="term" value="F:structural molecule activity"/>
    <property type="evidence" value="ECO:0007669"/>
    <property type="project" value="InterPro"/>
</dbReference>
<feature type="region of interest" description="Disordered" evidence="3">
    <location>
        <begin position="25"/>
        <end position="50"/>
    </location>
</feature>
<sequence length="125" mass="13843">MNGVTDRVDINQLLTQMRDIRGQMQTPNIQAPDLSNAVSEGRGVDGAQSSDRVGFADMLKNAVDSVNETQMQSSSLQRAFEMGDPEVDITQVMIQMQKASVSFEAMTQVRNRLVSAYQDIMNMPI</sequence>
<dbReference type="GO" id="GO:0009425">
    <property type="term" value="C:bacterial-type flagellum basal body"/>
    <property type="evidence" value="ECO:0007669"/>
    <property type="project" value="UniProtKB-SubCell"/>
</dbReference>
<name>A0A0F9W2Z1_9ZZZZ</name>
<proteinExistence type="inferred from homology"/>
<dbReference type="InterPro" id="IPR001624">
    <property type="entry name" value="FliE"/>
</dbReference>